<feature type="signal peptide" evidence="1">
    <location>
        <begin position="1"/>
        <end position="29"/>
    </location>
</feature>
<reference evidence="2 3" key="1">
    <citation type="submission" date="2016-12" db="EMBL/GenBank/DDBJ databases">
        <authorList>
            <person name="Song W.-J."/>
            <person name="Kurnit D.M."/>
        </authorList>
    </citation>
    <scope>NUCLEOTIDE SEQUENCE [LARGE SCALE GENOMIC DNA]</scope>
    <source>
        <strain evidence="2 3">CGMCC 1.10808</strain>
    </source>
</reference>
<dbReference type="PANTHER" id="PTHR42941">
    <property type="entry name" value="SLL1037 PROTEIN"/>
    <property type="match status" value="1"/>
</dbReference>
<dbReference type="Pfam" id="PF16868">
    <property type="entry name" value="NMT1_3"/>
    <property type="match status" value="1"/>
</dbReference>
<keyword evidence="3" id="KW-1185">Reference proteome</keyword>
<sequence>MKTTITRFARGVAAAAGLAAGFAAGGALAQEKFITIGTGGQTGVYYVVGQSICKLVNRGAAEHGIKCTAPSTGGSIANINAIRAGDMDMGVAQSDWQYHAYHGTSKFEGQPFPELRAVFSVHPEPFTVVARADSGIRTFDDLKGKRVNIGNPGSGQRGTMEVLMAAKGWTMDDFALASELKAAEQSQALCDNKVDAIIYTVGHPNGSIQEATTSCAAVIVPVEGPEIDKLVAENPYYSSAVIPGGMYAGNDKDVKTFGVRATFVSSSKVDPDVVYAVVKAVFDNFDRFKRLHPAFAHLKEEEMISAGLSAPLHEGAVRYYKERGWLK</sequence>
<dbReference type="STRING" id="1189325.SAMN04488119_10991"/>
<gene>
    <name evidence="2" type="ORF">SAMN05216200_10931</name>
</gene>
<dbReference type="EMBL" id="FRDL01000009">
    <property type="protein sequence ID" value="SHN73393.1"/>
    <property type="molecule type" value="Genomic_DNA"/>
</dbReference>
<organism evidence="2 3">
    <name type="scientific">Oceanicella actignis</name>
    <dbReference type="NCBI Taxonomy" id="1189325"/>
    <lineage>
        <taxon>Bacteria</taxon>
        <taxon>Pseudomonadati</taxon>
        <taxon>Pseudomonadota</taxon>
        <taxon>Alphaproteobacteria</taxon>
        <taxon>Rhodobacterales</taxon>
        <taxon>Paracoccaceae</taxon>
        <taxon>Oceanicella</taxon>
    </lineage>
</organism>
<keyword evidence="1" id="KW-0732">Signal</keyword>
<dbReference type="OrthoDB" id="9776669at2"/>
<name>A0A1M7TS03_9RHOB</name>
<evidence type="ECO:0000313" key="2">
    <source>
        <dbReference type="EMBL" id="SHN73393.1"/>
    </source>
</evidence>
<evidence type="ECO:0000313" key="3">
    <source>
        <dbReference type="Proteomes" id="UP000184066"/>
    </source>
</evidence>
<evidence type="ECO:0000256" key="1">
    <source>
        <dbReference type="SAM" id="SignalP"/>
    </source>
</evidence>
<proteinExistence type="predicted"/>
<evidence type="ECO:0008006" key="4">
    <source>
        <dbReference type="Google" id="ProtNLM"/>
    </source>
</evidence>
<dbReference type="AlphaFoldDB" id="A0A1M7TS03"/>
<accession>A0A1M7TS03</accession>
<protein>
    <recommendedName>
        <fullName evidence="4">TRAP transporter solute receptor, TAXI family</fullName>
    </recommendedName>
</protein>
<dbReference type="RefSeq" id="WP_072747987.1">
    <property type="nucleotide sequence ID" value="NZ_FOHL01000009.1"/>
</dbReference>
<dbReference type="InterPro" id="IPR011852">
    <property type="entry name" value="TRAP_TAXI"/>
</dbReference>
<dbReference type="PANTHER" id="PTHR42941:SF1">
    <property type="entry name" value="SLL1037 PROTEIN"/>
    <property type="match status" value="1"/>
</dbReference>
<dbReference type="SUPFAM" id="SSF53850">
    <property type="entry name" value="Periplasmic binding protein-like II"/>
    <property type="match status" value="1"/>
</dbReference>
<dbReference type="Proteomes" id="UP000184066">
    <property type="component" value="Unassembled WGS sequence"/>
</dbReference>
<feature type="chain" id="PRO_5009929501" description="TRAP transporter solute receptor, TAXI family" evidence="1">
    <location>
        <begin position="30"/>
        <end position="327"/>
    </location>
</feature>
<dbReference type="NCBIfam" id="TIGR02122">
    <property type="entry name" value="TRAP_TAXI"/>
    <property type="match status" value="1"/>
</dbReference>
<dbReference type="Gene3D" id="3.40.190.10">
    <property type="entry name" value="Periplasmic binding protein-like II"/>
    <property type="match status" value="2"/>
</dbReference>
<dbReference type="CDD" id="cd13568">
    <property type="entry name" value="PBP2_TAXI_TRAP_like_3"/>
    <property type="match status" value="1"/>
</dbReference>